<reference evidence="2" key="1">
    <citation type="submission" date="2022-01" db="EMBL/GenBank/DDBJ databases">
        <title>Genome Sequence Resource for Two Populations of Ditylenchus destructor, the Migratory Endoparasitic Phytonematode.</title>
        <authorList>
            <person name="Zhang H."/>
            <person name="Lin R."/>
            <person name="Xie B."/>
        </authorList>
    </citation>
    <scope>NUCLEOTIDE SEQUENCE</scope>
    <source>
        <strain evidence="2">BazhouSP</strain>
    </source>
</reference>
<sequence>MHHQPSPYLRRYRLPQLTLSSSPSFNSFAEKAPYYDELLGSPLEEIQAKLDLIHLKNEQIRRKDNPYPVGLASPSTSSLESTSSYSPCSPRNMHRIQHSSRNDHDYDTPPVYDRRHRSNDFNSNLSHMGRISSVPPNRTPDFNRTQSRTTQTEPNLLPNKPIFGQTPSQTKLRKKKSNRSKSSKK</sequence>
<gene>
    <name evidence="2" type="ORF">DdX_08108</name>
</gene>
<dbReference type="EMBL" id="JAKKPZ010000012">
    <property type="protein sequence ID" value="KAI1714840.1"/>
    <property type="molecule type" value="Genomic_DNA"/>
</dbReference>
<comment type="caution">
    <text evidence="2">The sequence shown here is derived from an EMBL/GenBank/DDBJ whole genome shotgun (WGS) entry which is preliminary data.</text>
</comment>
<protein>
    <submittedName>
        <fullName evidence="2">Uncharacterized protein</fullName>
    </submittedName>
</protein>
<keyword evidence="3" id="KW-1185">Reference proteome</keyword>
<evidence type="ECO:0000256" key="1">
    <source>
        <dbReference type="SAM" id="MobiDB-lite"/>
    </source>
</evidence>
<feature type="compositionally biased region" description="Basic residues" evidence="1">
    <location>
        <begin position="171"/>
        <end position="185"/>
    </location>
</feature>
<evidence type="ECO:0000313" key="2">
    <source>
        <dbReference type="EMBL" id="KAI1714840.1"/>
    </source>
</evidence>
<accession>A0AAD4N880</accession>
<evidence type="ECO:0000313" key="3">
    <source>
        <dbReference type="Proteomes" id="UP001201812"/>
    </source>
</evidence>
<dbReference type="Proteomes" id="UP001201812">
    <property type="component" value="Unassembled WGS sequence"/>
</dbReference>
<feature type="region of interest" description="Disordered" evidence="1">
    <location>
        <begin position="64"/>
        <end position="185"/>
    </location>
</feature>
<dbReference type="AlphaFoldDB" id="A0AAD4N880"/>
<organism evidence="2 3">
    <name type="scientific">Ditylenchus destructor</name>
    <dbReference type="NCBI Taxonomy" id="166010"/>
    <lineage>
        <taxon>Eukaryota</taxon>
        <taxon>Metazoa</taxon>
        <taxon>Ecdysozoa</taxon>
        <taxon>Nematoda</taxon>
        <taxon>Chromadorea</taxon>
        <taxon>Rhabditida</taxon>
        <taxon>Tylenchina</taxon>
        <taxon>Tylenchomorpha</taxon>
        <taxon>Sphaerularioidea</taxon>
        <taxon>Anguinidae</taxon>
        <taxon>Anguininae</taxon>
        <taxon>Ditylenchus</taxon>
    </lineage>
</organism>
<feature type="compositionally biased region" description="Low complexity" evidence="1">
    <location>
        <begin position="73"/>
        <end position="90"/>
    </location>
</feature>
<feature type="compositionally biased region" description="Polar residues" evidence="1">
    <location>
        <begin position="134"/>
        <end position="154"/>
    </location>
</feature>
<proteinExistence type="predicted"/>
<name>A0AAD4N880_9BILA</name>